<gene>
    <name evidence="9" type="ORF">HOLleu_24006</name>
</gene>
<dbReference type="GO" id="GO:0005634">
    <property type="term" value="C:nucleus"/>
    <property type="evidence" value="ECO:0007669"/>
    <property type="project" value="TreeGrafter"/>
</dbReference>
<evidence type="ECO:0000313" key="10">
    <source>
        <dbReference type="Proteomes" id="UP001152320"/>
    </source>
</evidence>
<evidence type="ECO:0000256" key="4">
    <source>
        <dbReference type="ARBA" id="ARBA00048740"/>
    </source>
</evidence>
<evidence type="ECO:0000256" key="1">
    <source>
        <dbReference type="ARBA" id="ARBA00018517"/>
    </source>
</evidence>
<evidence type="ECO:0000256" key="7">
    <source>
        <dbReference type="ARBA" id="ARBA00049790"/>
    </source>
</evidence>
<dbReference type="GO" id="GO:0071164">
    <property type="term" value="F:RNA cap trimethylguanosine synthase activity"/>
    <property type="evidence" value="ECO:0007669"/>
    <property type="project" value="TreeGrafter"/>
</dbReference>
<evidence type="ECO:0000256" key="5">
    <source>
        <dbReference type="ARBA" id="ARBA00048763"/>
    </source>
</evidence>
<dbReference type="Pfam" id="PF09445">
    <property type="entry name" value="Methyltransf_15"/>
    <property type="match status" value="1"/>
</dbReference>
<dbReference type="Proteomes" id="UP001152320">
    <property type="component" value="Chromosome 11"/>
</dbReference>
<evidence type="ECO:0000256" key="2">
    <source>
        <dbReference type="ARBA" id="ARBA00025783"/>
    </source>
</evidence>
<protein>
    <recommendedName>
        <fullName evidence="1">Trimethylguanosine synthase</fullName>
    </recommendedName>
    <alternativeName>
        <fullName evidence="7">Cap-specific guanine-N(2) methyltransferase</fullName>
    </alternativeName>
</protein>
<comment type="similarity">
    <text evidence="2">Belongs to the methyltransferase superfamily. Trimethylguanosine synthase family.</text>
</comment>
<dbReference type="AlphaFoldDB" id="A0A9Q1BW78"/>
<feature type="compositionally biased region" description="Basic and acidic residues" evidence="8">
    <location>
        <begin position="593"/>
        <end position="606"/>
    </location>
</feature>
<dbReference type="PANTHER" id="PTHR14741">
    <property type="entry name" value="S-ADENOSYLMETHIONINE-DEPENDENT METHYLTRANSFERASE RELATED"/>
    <property type="match status" value="1"/>
</dbReference>
<evidence type="ECO:0000256" key="3">
    <source>
        <dbReference type="ARBA" id="ARBA00047418"/>
    </source>
</evidence>
<comment type="catalytic activity">
    <reaction evidence="6">
        <text>a 5'-end (N(7)-methyl 5'-triphosphoguanosine)-ribonucleoside in snRNA + S-adenosyl-L-methionine = a 5'-end (N(2),N(7)-dimethyl 5'-triphosphoguanosine)-ribonucleoside in snRNA + S-adenosyl-L-homocysteine + H(+)</text>
        <dbReference type="Rhea" id="RHEA:78471"/>
        <dbReference type="Rhea" id="RHEA-COMP:19085"/>
        <dbReference type="Rhea" id="RHEA-COMP:19087"/>
        <dbReference type="ChEBI" id="CHEBI:15378"/>
        <dbReference type="ChEBI" id="CHEBI:57856"/>
        <dbReference type="ChEBI" id="CHEBI:59789"/>
        <dbReference type="ChEBI" id="CHEBI:156461"/>
        <dbReference type="ChEBI" id="CHEBI:172880"/>
    </reaction>
    <physiologicalReaction direction="left-to-right" evidence="6">
        <dbReference type="Rhea" id="RHEA:78472"/>
    </physiologicalReaction>
</comment>
<feature type="region of interest" description="Disordered" evidence="8">
    <location>
        <begin position="176"/>
        <end position="214"/>
    </location>
</feature>
<dbReference type="InterPro" id="IPR029063">
    <property type="entry name" value="SAM-dependent_MTases_sf"/>
</dbReference>
<feature type="region of interest" description="Disordered" evidence="8">
    <location>
        <begin position="440"/>
        <end position="504"/>
    </location>
</feature>
<dbReference type="InterPro" id="IPR019012">
    <property type="entry name" value="RNA_cap_Gua-N2-MeTrfase"/>
</dbReference>
<feature type="compositionally biased region" description="Basic and acidic residues" evidence="8">
    <location>
        <begin position="647"/>
        <end position="660"/>
    </location>
</feature>
<reference evidence="9" key="1">
    <citation type="submission" date="2021-10" db="EMBL/GenBank/DDBJ databases">
        <title>Tropical sea cucumber genome reveals ecological adaptation and Cuvierian tubules defense mechanism.</title>
        <authorList>
            <person name="Chen T."/>
        </authorList>
    </citation>
    <scope>NUCLEOTIDE SEQUENCE</scope>
    <source>
        <strain evidence="9">Nanhai2018</strain>
        <tissue evidence="9">Muscle</tissue>
    </source>
</reference>
<comment type="catalytic activity">
    <reaction evidence="4">
        <text>a 5'-end (N(7)-methyl 5'-triphosphoguanosine)-ribonucleoside in snoRNA + S-adenosyl-L-methionine = a 5'-end (N(2),N(7)-dimethyl 5'-triphosphoguanosine)-ribonucleoside in snoRNA + S-adenosyl-L-homocysteine + H(+)</text>
        <dbReference type="Rhea" id="RHEA:78475"/>
        <dbReference type="Rhea" id="RHEA-COMP:19086"/>
        <dbReference type="Rhea" id="RHEA-COMP:19088"/>
        <dbReference type="ChEBI" id="CHEBI:15378"/>
        <dbReference type="ChEBI" id="CHEBI:57856"/>
        <dbReference type="ChEBI" id="CHEBI:59789"/>
        <dbReference type="ChEBI" id="CHEBI:156461"/>
        <dbReference type="ChEBI" id="CHEBI:172880"/>
    </reaction>
    <physiologicalReaction direction="left-to-right" evidence="4">
        <dbReference type="Rhea" id="RHEA:78476"/>
    </physiologicalReaction>
</comment>
<keyword evidence="10" id="KW-1185">Reference proteome</keyword>
<feature type="region of interest" description="Disordered" evidence="8">
    <location>
        <begin position="593"/>
        <end position="678"/>
    </location>
</feature>
<feature type="compositionally biased region" description="Basic and acidic residues" evidence="8">
    <location>
        <begin position="454"/>
        <end position="468"/>
    </location>
</feature>
<sequence>MTMEETKENNENKQISVICSRKFCNDQFLYYKGFYSEENDMPNQPFKEVDEKEFLQSFSRSPGDDVLEEEQVMMKQMGLPISFVSSDRYTKNEDDDMHLMASTRRKKGRGRKLCKKNNVQNNMVDKAEPSITSWEDYWNEFGENLVWQAWIAKYPEFSGFDVYCIPSDWWEESKDMVEEGSTSSTASSSSLSSHESETNEKVLNIPTKSRGDTGDSIELSKINISETNEFTVPDHASSVDTEYCERDFSSHSELSNSTREFALGSHNEDVEGTYTQTDKHESLLKETEGSWRNTDENGQLHFISQGDDEEEGLEEQSMEAWRQPWMDNYWESFWYYYEWYHEWMAHSINNDGEQETSLETGLEEKLNEVCGLNGDEDCNIRIDEENCIDSKHSEQVTQCDDCGMMEQPVLTDDNVEDGMIGYEEGLPNDMQILCNNVDLEAEPSDGNSKKKRKEYHEQDQENGDRGVAERNSIPSHSLSAAILEESSEDDQPPEEMQAKVKREHELDCDENVDAANVRIFKKLGFSCDRSLERHTNSSTSYSVQYARKKGQKGNKLNFRKKPFHIRFKDEEDDTPHLLKGNKVLNKVKEFVNSHANDHSQTDKGCESGKAVTDNVRIRKQDSDSDKEEENSEGRHCPEKRKKALIKKKVESRQSRSKLSEGEMSSDTEDEEFEEPFTVKDGERMLPMADFDERLNEKHTSFVDGCAIRDPSMHLHPEIKSDKSMLKYWAQRYRLFSKFDDGIKLDKESWYSVTPEEVAKHHARRVRCDLIIDAFCGVGGNTIQFAFTCERVIAIDIDPCKLEYAQHNANIYGMADRIEFICGDFMKLADKLVGDVVFLSPPWGGPEYLNAATYDIHTMMPINAYPFLECILFLLYK</sequence>
<dbReference type="PANTHER" id="PTHR14741:SF32">
    <property type="entry name" value="TRIMETHYLGUANOSINE SYNTHASE"/>
    <property type="match status" value="1"/>
</dbReference>
<proteinExistence type="inferred from homology"/>
<comment type="catalytic activity">
    <reaction evidence="5">
        <text>a 5'-end (N(2),N(7)-dimethyl 5'-triphosphoguanosine)-ribonucleoside in snRNA + S-adenosyl-L-methionine = a 5'-end (N(2),N(2),N(7)-trimethyl 5'-triphosphoguanosine)-ribonucleoside in snRNA + S-adenosyl-L-homocysteine + H(+)</text>
        <dbReference type="Rhea" id="RHEA:78479"/>
        <dbReference type="Rhea" id="RHEA-COMP:19087"/>
        <dbReference type="Rhea" id="RHEA-COMP:19089"/>
        <dbReference type="ChEBI" id="CHEBI:15378"/>
        <dbReference type="ChEBI" id="CHEBI:57856"/>
        <dbReference type="ChEBI" id="CHEBI:59789"/>
        <dbReference type="ChEBI" id="CHEBI:167623"/>
        <dbReference type="ChEBI" id="CHEBI:172880"/>
    </reaction>
    <physiologicalReaction direction="left-to-right" evidence="5">
        <dbReference type="Rhea" id="RHEA:78480"/>
    </physiologicalReaction>
</comment>
<comment type="caution">
    <text evidence="9">The sequence shown here is derived from an EMBL/GenBank/DDBJ whole genome shotgun (WGS) entry which is preliminary data.</text>
</comment>
<organism evidence="9 10">
    <name type="scientific">Holothuria leucospilota</name>
    <name type="common">Black long sea cucumber</name>
    <name type="synonym">Mertensiothuria leucospilota</name>
    <dbReference type="NCBI Taxonomy" id="206669"/>
    <lineage>
        <taxon>Eukaryota</taxon>
        <taxon>Metazoa</taxon>
        <taxon>Echinodermata</taxon>
        <taxon>Eleutherozoa</taxon>
        <taxon>Echinozoa</taxon>
        <taxon>Holothuroidea</taxon>
        <taxon>Aspidochirotacea</taxon>
        <taxon>Aspidochirotida</taxon>
        <taxon>Holothuriidae</taxon>
        <taxon>Holothuria</taxon>
    </lineage>
</organism>
<feature type="compositionally biased region" description="Low complexity" evidence="8">
    <location>
        <begin position="475"/>
        <end position="484"/>
    </location>
</feature>
<comment type="catalytic activity">
    <reaction evidence="3">
        <text>a 5'-end (N(2),N(7)-dimethyl 5'-triphosphoguanosine)-ribonucleoside in snoRNA + S-adenosyl-L-methionine = a 5'-end (N(2),N(2),N(7)-trimethyl 5'-triphosphoguanosine)-ribonucleoside in snoRNA + S-adenosyl-L-homocysteine + H(+)</text>
        <dbReference type="Rhea" id="RHEA:78507"/>
        <dbReference type="Rhea" id="RHEA-COMP:19088"/>
        <dbReference type="Rhea" id="RHEA-COMP:19090"/>
        <dbReference type="ChEBI" id="CHEBI:15378"/>
        <dbReference type="ChEBI" id="CHEBI:57856"/>
        <dbReference type="ChEBI" id="CHEBI:59789"/>
        <dbReference type="ChEBI" id="CHEBI:167623"/>
        <dbReference type="ChEBI" id="CHEBI:172880"/>
    </reaction>
    <physiologicalReaction direction="left-to-right" evidence="3">
        <dbReference type="Rhea" id="RHEA:78508"/>
    </physiologicalReaction>
</comment>
<evidence type="ECO:0000313" key="9">
    <source>
        <dbReference type="EMBL" id="KAJ8033681.1"/>
    </source>
</evidence>
<dbReference type="EMBL" id="JAIZAY010000011">
    <property type="protein sequence ID" value="KAJ8033681.1"/>
    <property type="molecule type" value="Genomic_DNA"/>
</dbReference>
<name>A0A9Q1BW78_HOLLE</name>
<feature type="compositionally biased region" description="Acidic residues" evidence="8">
    <location>
        <begin position="663"/>
        <end position="674"/>
    </location>
</feature>
<dbReference type="OrthoDB" id="194443at2759"/>
<feature type="compositionally biased region" description="Low complexity" evidence="8">
    <location>
        <begin position="179"/>
        <end position="193"/>
    </location>
</feature>
<evidence type="ECO:0000256" key="6">
    <source>
        <dbReference type="ARBA" id="ARBA00049075"/>
    </source>
</evidence>
<feature type="compositionally biased region" description="Basic residues" evidence="8">
    <location>
        <begin position="637"/>
        <end position="646"/>
    </location>
</feature>
<accession>A0A9Q1BW78</accession>
<dbReference type="Gene3D" id="3.40.50.150">
    <property type="entry name" value="Vaccinia Virus protein VP39"/>
    <property type="match status" value="1"/>
</dbReference>
<dbReference type="SUPFAM" id="SSF53335">
    <property type="entry name" value="S-adenosyl-L-methionine-dependent methyltransferases"/>
    <property type="match status" value="1"/>
</dbReference>
<dbReference type="CDD" id="cd02440">
    <property type="entry name" value="AdoMet_MTases"/>
    <property type="match status" value="1"/>
</dbReference>
<evidence type="ECO:0000256" key="8">
    <source>
        <dbReference type="SAM" id="MobiDB-lite"/>
    </source>
</evidence>